<gene>
    <name evidence="1" type="ORF">L2E82_24504</name>
</gene>
<comment type="caution">
    <text evidence="1">The sequence shown here is derived from an EMBL/GenBank/DDBJ whole genome shotgun (WGS) entry which is preliminary data.</text>
</comment>
<reference evidence="2" key="1">
    <citation type="journal article" date="2022" name="Mol. Ecol. Resour.">
        <title>The genomes of chicory, endive, great burdock and yacon provide insights into Asteraceae palaeo-polyploidization history and plant inulin production.</title>
        <authorList>
            <person name="Fan W."/>
            <person name="Wang S."/>
            <person name="Wang H."/>
            <person name="Wang A."/>
            <person name="Jiang F."/>
            <person name="Liu H."/>
            <person name="Zhao H."/>
            <person name="Xu D."/>
            <person name="Zhang Y."/>
        </authorList>
    </citation>
    <scope>NUCLEOTIDE SEQUENCE [LARGE SCALE GENOMIC DNA]</scope>
    <source>
        <strain evidence="2">cv. Punajuju</strain>
    </source>
</reference>
<sequence length="83" mass="9574">MTSGRLKLYTAILIACSYSSQNMNEAFQIGKEIASAVTKINRNPVVLKMEKVYQLCFPFTKKSYEKPDQVKPVFDAWINDFFK</sequence>
<keyword evidence="2" id="KW-1185">Reference proteome</keyword>
<evidence type="ECO:0000313" key="1">
    <source>
        <dbReference type="EMBL" id="KAI3752471.1"/>
    </source>
</evidence>
<protein>
    <submittedName>
        <fullName evidence="1">Uncharacterized protein</fullName>
    </submittedName>
</protein>
<accession>A0ACB9E202</accession>
<proteinExistence type="predicted"/>
<reference evidence="1 2" key="2">
    <citation type="journal article" date="2022" name="Mol. Ecol. Resour.">
        <title>The genomes of chicory, endive, great burdock and yacon provide insights into Asteraceae paleo-polyploidization history and plant inulin production.</title>
        <authorList>
            <person name="Fan W."/>
            <person name="Wang S."/>
            <person name="Wang H."/>
            <person name="Wang A."/>
            <person name="Jiang F."/>
            <person name="Liu H."/>
            <person name="Zhao H."/>
            <person name="Xu D."/>
            <person name="Zhang Y."/>
        </authorList>
    </citation>
    <scope>NUCLEOTIDE SEQUENCE [LARGE SCALE GENOMIC DNA]</scope>
    <source>
        <strain evidence="2">cv. Punajuju</strain>
        <tissue evidence="1">Leaves</tissue>
    </source>
</reference>
<name>A0ACB9E202_CICIN</name>
<evidence type="ECO:0000313" key="2">
    <source>
        <dbReference type="Proteomes" id="UP001055811"/>
    </source>
</evidence>
<organism evidence="1 2">
    <name type="scientific">Cichorium intybus</name>
    <name type="common">Chicory</name>
    <dbReference type="NCBI Taxonomy" id="13427"/>
    <lineage>
        <taxon>Eukaryota</taxon>
        <taxon>Viridiplantae</taxon>
        <taxon>Streptophyta</taxon>
        <taxon>Embryophyta</taxon>
        <taxon>Tracheophyta</taxon>
        <taxon>Spermatophyta</taxon>
        <taxon>Magnoliopsida</taxon>
        <taxon>eudicotyledons</taxon>
        <taxon>Gunneridae</taxon>
        <taxon>Pentapetalae</taxon>
        <taxon>asterids</taxon>
        <taxon>campanulids</taxon>
        <taxon>Asterales</taxon>
        <taxon>Asteraceae</taxon>
        <taxon>Cichorioideae</taxon>
        <taxon>Cichorieae</taxon>
        <taxon>Cichoriinae</taxon>
        <taxon>Cichorium</taxon>
    </lineage>
</organism>
<dbReference type="EMBL" id="CM042012">
    <property type="protein sequence ID" value="KAI3752471.1"/>
    <property type="molecule type" value="Genomic_DNA"/>
</dbReference>
<dbReference type="Proteomes" id="UP001055811">
    <property type="component" value="Linkage Group LG04"/>
</dbReference>